<protein>
    <submittedName>
        <fullName evidence="1">Uncharacterized protein</fullName>
    </submittedName>
</protein>
<accession>A0A8S5RD04</accession>
<proteinExistence type="predicted"/>
<evidence type="ECO:0000313" key="1">
    <source>
        <dbReference type="EMBL" id="DAE28969.1"/>
    </source>
</evidence>
<dbReference type="EMBL" id="BK059091">
    <property type="protein sequence ID" value="DAE28969.1"/>
    <property type="molecule type" value="Genomic_DNA"/>
</dbReference>
<organism evidence="1">
    <name type="scientific">virus sp. ctmTa7</name>
    <dbReference type="NCBI Taxonomy" id="2828255"/>
    <lineage>
        <taxon>Viruses</taxon>
    </lineage>
</organism>
<name>A0A8S5RD04_9VIRU</name>
<reference evidence="1" key="1">
    <citation type="journal article" date="2021" name="Proc. Natl. Acad. Sci. U.S.A.">
        <title>A Catalog of Tens of Thousands of Viruses from Human Metagenomes Reveals Hidden Associations with Chronic Diseases.</title>
        <authorList>
            <person name="Tisza M.J."/>
            <person name="Buck C.B."/>
        </authorList>
    </citation>
    <scope>NUCLEOTIDE SEQUENCE</scope>
    <source>
        <strain evidence="1">CtmTa7</strain>
    </source>
</reference>
<sequence>MNAVQEEWEKMRIAYQNRYAKMCKKIKENEFNTDNHGALLEMSYVLITVFGLTNKQVQEIERNDGFTNADVKNT</sequence>